<gene>
    <name evidence="10" type="ORF">ENQ76_15120</name>
</gene>
<comment type="caution">
    <text evidence="10">The sequence shown here is derived from an EMBL/GenBank/DDBJ whole genome shotgun (WGS) entry which is preliminary data.</text>
</comment>
<dbReference type="AlphaFoldDB" id="A0A7C2NZ32"/>
<feature type="transmembrane region" description="Helical" evidence="9">
    <location>
        <begin position="129"/>
        <end position="146"/>
    </location>
</feature>
<comment type="cofactor">
    <cofactor evidence="7">
        <name>Mg(2+)</name>
        <dbReference type="ChEBI" id="CHEBI:18420"/>
    </cofactor>
</comment>
<feature type="transmembrane region" description="Helical" evidence="9">
    <location>
        <begin position="97"/>
        <end position="117"/>
    </location>
</feature>
<feature type="transmembrane region" description="Helical" evidence="9">
    <location>
        <begin position="23"/>
        <end position="49"/>
    </location>
</feature>
<feature type="transmembrane region" description="Helical" evidence="9">
    <location>
        <begin position="186"/>
        <end position="204"/>
    </location>
</feature>
<keyword evidence="5 9" id="KW-1133">Transmembrane helix</keyword>
<feature type="transmembrane region" description="Helical" evidence="9">
    <location>
        <begin position="239"/>
        <end position="257"/>
    </location>
</feature>
<feature type="transmembrane region" description="Helical" evidence="9">
    <location>
        <begin position="210"/>
        <end position="227"/>
    </location>
</feature>
<protein>
    <submittedName>
        <fullName evidence="10">Undecaprenyl/decaprenyl-phosphate alpha-N-acetylglucosaminyl 1-phosphate transferase</fullName>
    </submittedName>
</protein>
<keyword evidence="6 9" id="KW-0472">Membrane</keyword>
<name>A0A7C2NZ32_9PLAN</name>
<organism evidence="10">
    <name type="scientific">Schlesneria paludicola</name>
    <dbReference type="NCBI Taxonomy" id="360056"/>
    <lineage>
        <taxon>Bacteria</taxon>
        <taxon>Pseudomonadati</taxon>
        <taxon>Planctomycetota</taxon>
        <taxon>Planctomycetia</taxon>
        <taxon>Planctomycetales</taxon>
        <taxon>Planctomycetaceae</taxon>
        <taxon>Schlesneria</taxon>
    </lineage>
</organism>
<feature type="region of interest" description="Disordered" evidence="8">
    <location>
        <begin position="511"/>
        <end position="550"/>
    </location>
</feature>
<keyword evidence="4 9" id="KW-0812">Transmembrane</keyword>
<evidence type="ECO:0000313" key="10">
    <source>
        <dbReference type="EMBL" id="HEN16791.1"/>
    </source>
</evidence>
<dbReference type="Pfam" id="PF00953">
    <property type="entry name" value="Glycos_transf_4"/>
    <property type="match status" value="1"/>
</dbReference>
<dbReference type="PROSITE" id="PS01348">
    <property type="entry name" value="MRAY_2"/>
    <property type="match status" value="1"/>
</dbReference>
<dbReference type="GO" id="GO:0005886">
    <property type="term" value="C:plasma membrane"/>
    <property type="evidence" value="ECO:0007669"/>
    <property type="project" value="UniProtKB-SubCell"/>
</dbReference>
<keyword evidence="7" id="KW-0460">Magnesium</keyword>
<evidence type="ECO:0000256" key="7">
    <source>
        <dbReference type="PIRSR" id="PIRSR600715-1"/>
    </source>
</evidence>
<dbReference type="PANTHER" id="PTHR22926:SF3">
    <property type="entry name" value="UNDECAPRENYL-PHOSPHATE ALPHA-N-ACETYLGLUCOSAMINYL 1-PHOSPHATE TRANSFERASE"/>
    <property type="match status" value="1"/>
</dbReference>
<dbReference type="InterPro" id="IPR018480">
    <property type="entry name" value="PNAcMuramoyl-5peptid_Trfase_CS"/>
</dbReference>
<keyword evidence="3 10" id="KW-0808">Transferase</keyword>
<dbReference type="PANTHER" id="PTHR22926">
    <property type="entry name" value="PHOSPHO-N-ACETYLMURAMOYL-PENTAPEPTIDE-TRANSFERASE"/>
    <property type="match status" value="1"/>
</dbReference>
<sequence>MPMVSLPLPETWSSTLDLMGEPLLMVLTAFALAALLVPAVIHWAPWLGLVDAPDGHRKLQARPVPLGGGLAILASFAGTLAVMLCLGGTLSDGLWRHSVFLIGLLGAMLLVAAVGLVDDLWEIRGRQKLVAQILAVGLVVAAGLEIERVTLFGWVWDLGPLAVPFTIVWLVATINAVNLIDGLDGLAGTVAVILACTIGTLALSSGRPSDAAYCWILAGSVLGFLVYNWAPARIYLGDAGSMTIGLVLGVMGIRVSLKEATTVGLVVPVVIWAVLFFDVVIAMLRRRLTGRSIYATDRAHLHHVLQRHGYHEHGVVAIIGVACALCCAGVLAGTWLRNDLVSVAAAGLVLTGLVASGLFGGSELRLFAQRLEQFGLSLLRSPLRRRHSSGPLVSRIHGEKAWESLWEELITYSERFDLSTVQLNVSAPVIGEEYHARWERRGRDDLRTEWSSEIPLIVGELTIGRLIVSGKVCPGRSAIDWLAELVSGLQPFQIQMEALLVGTPSIGAPEAVNGHGAATRRPAPPSIAPSRLKVLPPLFSSPDASGPAGN</sequence>
<dbReference type="GO" id="GO:0071555">
    <property type="term" value="P:cell wall organization"/>
    <property type="evidence" value="ECO:0007669"/>
    <property type="project" value="TreeGrafter"/>
</dbReference>
<dbReference type="CDD" id="cd06853">
    <property type="entry name" value="GT_WecA_like"/>
    <property type="match status" value="1"/>
</dbReference>
<feature type="binding site" evidence="7">
    <location>
        <position position="238"/>
    </location>
    <ligand>
        <name>Mg(2+)</name>
        <dbReference type="ChEBI" id="CHEBI:18420"/>
    </ligand>
</feature>
<dbReference type="GO" id="GO:0044038">
    <property type="term" value="P:cell wall macromolecule biosynthetic process"/>
    <property type="evidence" value="ECO:0007669"/>
    <property type="project" value="TreeGrafter"/>
</dbReference>
<evidence type="ECO:0000256" key="1">
    <source>
        <dbReference type="ARBA" id="ARBA00004651"/>
    </source>
</evidence>
<feature type="transmembrane region" description="Helical" evidence="9">
    <location>
        <begin position="315"/>
        <end position="335"/>
    </location>
</feature>
<accession>A0A7C2NZ32</accession>
<evidence type="ECO:0000256" key="3">
    <source>
        <dbReference type="ARBA" id="ARBA00022679"/>
    </source>
</evidence>
<feature type="transmembrane region" description="Helical" evidence="9">
    <location>
        <begin position="263"/>
        <end position="284"/>
    </location>
</feature>
<dbReference type="GO" id="GO:0009103">
    <property type="term" value="P:lipopolysaccharide biosynthetic process"/>
    <property type="evidence" value="ECO:0007669"/>
    <property type="project" value="TreeGrafter"/>
</dbReference>
<evidence type="ECO:0000256" key="2">
    <source>
        <dbReference type="ARBA" id="ARBA00022475"/>
    </source>
</evidence>
<dbReference type="GO" id="GO:0046872">
    <property type="term" value="F:metal ion binding"/>
    <property type="evidence" value="ECO:0007669"/>
    <property type="project" value="UniProtKB-KW"/>
</dbReference>
<comment type="subcellular location">
    <subcellularLocation>
        <location evidence="1">Cell membrane</location>
        <topology evidence="1">Multi-pass membrane protein</topology>
    </subcellularLocation>
</comment>
<feature type="transmembrane region" description="Helical" evidence="9">
    <location>
        <begin position="158"/>
        <end position="179"/>
    </location>
</feature>
<evidence type="ECO:0000256" key="8">
    <source>
        <dbReference type="SAM" id="MobiDB-lite"/>
    </source>
</evidence>
<feature type="transmembrane region" description="Helical" evidence="9">
    <location>
        <begin position="341"/>
        <end position="361"/>
    </location>
</feature>
<keyword evidence="2" id="KW-1003">Cell membrane</keyword>
<proteinExistence type="predicted"/>
<feature type="binding site" evidence="7">
    <location>
        <position position="178"/>
    </location>
    <ligand>
        <name>Mg(2+)</name>
        <dbReference type="ChEBI" id="CHEBI:18420"/>
    </ligand>
</feature>
<dbReference type="EMBL" id="DSOK01000415">
    <property type="protein sequence ID" value="HEN16791.1"/>
    <property type="molecule type" value="Genomic_DNA"/>
</dbReference>
<reference evidence="10" key="1">
    <citation type="journal article" date="2020" name="mSystems">
        <title>Genome- and Community-Level Interaction Insights into Carbon Utilization and Element Cycling Functions of Hydrothermarchaeota in Hydrothermal Sediment.</title>
        <authorList>
            <person name="Zhou Z."/>
            <person name="Liu Y."/>
            <person name="Xu W."/>
            <person name="Pan J."/>
            <person name="Luo Z.H."/>
            <person name="Li M."/>
        </authorList>
    </citation>
    <scope>NUCLEOTIDE SEQUENCE [LARGE SCALE GENOMIC DNA]</scope>
    <source>
        <strain evidence="10">SpSt-339</strain>
    </source>
</reference>
<feature type="transmembrane region" description="Helical" evidence="9">
    <location>
        <begin position="70"/>
        <end position="91"/>
    </location>
</feature>
<dbReference type="GO" id="GO:0016780">
    <property type="term" value="F:phosphotransferase activity, for other substituted phosphate groups"/>
    <property type="evidence" value="ECO:0007669"/>
    <property type="project" value="InterPro"/>
</dbReference>
<evidence type="ECO:0000256" key="4">
    <source>
        <dbReference type="ARBA" id="ARBA00022692"/>
    </source>
</evidence>
<dbReference type="InterPro" id="IPR000715">
    <property type="entry name" value="Glycosyl_transferase_4"/>
</dbReference>
<evidence type="ECO:0000256" key="9">
    <source>
        <dbReference type="SAM" id="Phobius"/>
    </source>
</evidence>
<evidence type="ECO:0000256" key="5">
    <source>
        <dbReference type="ARBA" id="ARBA00022989"/>
    </source>
</evidence>
<keyword evidence="7" id="KW-0479">Metal-binding</keyword>
<evidence type="ECO:0000256" key="6">
    <source>
        <dbReference type="ARBA" id="ARBA00023136"/>
    </source>
</evidence>